<dbReference type="RefSeq" id="WP_073306180.1">
    <property type="nucleotide sequence ID" value="NZ_FRAW01000048.1"/>
</dbReference>
<comment type="similarity">
    <text evidence="2">Belongs to the polysaccharide lyase 1 family.</text>
</comment>
<dbReference type="InterPro" id="IPR008969">
    <property type="entry name" value="CarboxyPept-like_regulatory"/>
</dbReference>
<dbReference type="GO" id="GO:0000272">
    <property type="term" value="P:polysaccharide catabolic process"/>
    <property type="evidence" value="ECO:0007669"/>
    <property type="project" value="UniProtKB-KW"/>
</dbReference>
<keyword evidence="1 2" id="KW-0456">Lyase</keyword>
<dbReference type="InterPro" id="IPR045032">
    <property type="entry name" value="PEL"/>
</dbReference>
<dbReference type="PANTHER" id="PTHR31683">
    <property type="entry name" value="PECTATE LYASE 18-RELATED"/>
    <property type="match status" value="1"/>
</dbReference>
<comment type="subcellular location">
    <subcellularLocation>
        <location evidence="2">Secreted</location>
    </subcellularLocation>
</comment>
<dbReference type="SUPFAM" id="SSF49464">
    <property type="entry name" value="Carboxypeptidase regulatory domain-like"/>
    <property type="match status" value="1"/>
</dbReference>
<name>A0A1M6YU78_9BACT</name>
<dbReference type="EMBL" id="FRAW01000048">
    <property type="protein sequence ID" value="SHL21826.1"/>
    <property type="molecule type" value="Genomic_DNA"/>
</dbReference>
<protein>
    <submittedName>
        <fullName evidence="4">Pectate lyase</fullName>
    </submittedName>
</protein>
<dbReference type="Pfam" id="PF00544">
    <property type="entry name" value="Pectate_lyase_4"/>
    <property type="match status" value="1"/>
</dbReference>
<reference evidence="5" key="1">
    <citation type="submission" date="2016-11" db="EMBL/GenBank/DDBJ databases">
        <authorList>
            <person name="Varghese N."/>
            <person name="Submissions S."/>
        </authorList>
    </citation>
    <scope>NUCLEOTIDE SEQUENCE [LARGE SCALE GENOMIC DNA]</scope>
    <source>
        <strain evidence="5">UWOS</strain>
    </source>
</reference>
<evidence type="ECO:0000256" key="2">
    <source>
        <dbReference type="RuleBase" id="RU361173"/>
    </source>
</evidence>
<proteinExistence type="inferred from homology"/>
<evidence type="ECO:0000313" key="5">
    <source>
        <dbReference type="Proteomes" id="UP000184275"/>
    </source>
</evidence>
<accession>A0A1M6YU78</accession>
<dbReference type="SMART" id="SM00656">
    <property type="entry name" value="Amb_all"/>
    <property type="match status" value="1"/>
</dbReference>
<evidence type="ECO:0000313" key="4">
    <source>
        <dbReference type="EMBL" id="SHL21826.1"/>
    </source>
</evidence>
<dbReference type="InterPro" id="IPR002022">
    <property type="entry name" value="Pec_lyase"/>
</dbReference>
<evidence type="ECO:0000259" key="3">
    <source>
        <dbReference type="SMART" id="SM00656"/>
    </source>
</evidence>
<dbReference type="Gene3D" id="2.160.20.10">
    <property type="entry name" value="Single-stranded right-handed beta-helix, Pectin lyase-like"/>
    <property type="match status" value="1"/>
</dbReference>
<dbReference type="AlphaFoldDB" id="A0A1M6YU78"/>
<keyword evidence="2" id="KW-0964">Secreted</keyword>
<gene>
    <name evidence="4" type="ORF">SAMN05720469_14816</name>
</gene>
<organism evidence="4 5">
    <name type="scientific">Fibrobacter intestinalis</name>
    <dbReference type="NCBI Taxonomy" id="28122"/>
    <lineage>
        <taxon>Bacteria</taxon>
        <taxon>Pseudomonadati</taxon>
        <taxon>Fibrobacterota</taxon>
        <taxon>Fibrobacteria</taxon>
        <taxon>Fibrobacterales</taxon>
        <taxon>Fibrobacteraceae</taxon>
        <taxon>Fibrobacter</taxon>
    </lineage>
</organism>
<dbReference type="PANTHER" id="PTHR31683:SF18">
    <property type="entry name" value="PECTATE LYASE 21-RELATED"/>
    <property type="match status" value="1"/>
</dbReference>
<dbReference type="SUPFAM" id="SSF51126">
    <property type="entry name" value="Pectin lyase-like"/>
    <property type="match status" value="1"/>
</dbReference>
<evidence type="ECO:0000256" key="1">
    <source>
        <dbReference type="ARBA" id="ARBA00023239"/>
    </source>
</evidence>
<keyword evidence="2" id="KW-0119">Carbohydrate metabolism</keyword>
<dbReference type="Proteomes" id="UP000184275">
    <property type="component" value="Unassembled WGS sequence"/>
</dbReference>
<dbReference type="GO" id="GO:0005576">
    <property type="term" value="C:extracellular region"/>
    <property type="evidence" value="ECO:0007669"/>
    <property type="project" value="UniProtKB-SubCell"/>
</dbReference>
<dbReference type="GO" id="GO:0030570">
    <property type="term" value="F:pectate lyase activity"/>
    <property type="evidence" value="ECO:0007669"/>
    <property type="project" value="InterPro"/>
</dbReference>
<sequence length="570" mass="62596">MFWKFIGLLAFFYTFAMATSQIRLEGMVTDLAGFPIENAQVRLVKNHLNAYTDSNGYFLLFQEETDVLRQSNFAVENPRLKPVFKDGFVRLGNFDLKGRVVRSSLEMKSLNASSESLPRLFLKTSIFEDSLVVSKEGFLSQSFVVSQPVDSLSIVLDSLPLAAILKRGAGSSNQIVEQGAPITEYFFDCPNAKEIKITGVPAGILAVTDSVKSTISFSGKAEADTGLYVYTIRVVGEYNAVERQGSFRIVQKTIPKIVPDGYAMVNGVTTGGEGGDTVEVSSFADFKKAVQAAEAKVVVVKGTVKTTDGDGYGLRIAANKTIMGKDSSATIYGGLAITGVSNVIVYNLNIHGTYPNPGPSDGIAVNNSHHVFLSHLNIWDAEDGNLDITNQSSYVTVSWVKFWYTDKNHPHRLNALIGSGAADHPEDYGKLKVTYHHNWFSTLVNERMPRVMYGNAHVFNNYYHAPGNLYCIGVGSYASVLIEGNYFKEVQSPHLFMYNIYANIVARNNEYDNVTGNKDVGALGERYITTDPYTLIATPVTLDSVPYEYELDKAEDVPQKVMQGAGPHSL</sequence>
<keyword evidence="5" id="KW-1185">Reference proteome</keyword>
<dbReference type="InterPro" id="IPR011050">
    <property type="entry name" value="Pectin_lyase_fold/virulence"/>
</dbReference>
<feature type="domain" description="Pectate lyase" evidence="3">
    <location>
        <begin position="273"/>
        <end position="493"/>
    </location>
</feature>
<dbReference type="InterPro" id="IPR012334">
    <property type="entry name" value="Pectin_lyas_fold"/>
</dbReference>
<keyword evidence="2" id="KW-0624">Polysaccharide degradation</keyword>